<gene>
    <name evidence="6" type="ORF">EV686_101537</name>
</gene>
<reference evidence="6 7" key="1">
    <citation type="submission" date="2019-03" db="EMBL/GenBank/DDBJ databases">
        <title>Genomic Encyclopedia of Type Strains, Phase IV (KMG-IV): sequencing the most valuable type-strain genomes for metagenomic binning, comparative biology and taxonomic classification.</title>
        <authorList>
            <person name="Goeker M."/>
        </authorList>
    </citation>
    <scope>NUCLEOTIDE SEQUENCE [LARGE SCALE GENOMIC DNA]</scope>
    <source>
        <strain evidence="6 7">DSM 100048</strain>
    </source>
</reference>
<dbReference type="InterPro" id="IPR012318">
    <property type="entry name" value="HTH_CRP"/>
</dbReference>
<dbReference type="CDD" id="cd00092">
    <property type="entry name" value="HTH_CRP"/>
    <property type="match status" value="1"/>
</dbReference>
<dbReference type="InterPro" id="IPR014710">
    <property type="entry name" value="RmlC-like_jellyroll"/>
</dbReference>
<dbReference type="PRINTS" id="PR00034">
    <property type="entry name" value="HTHCRP"/>
</dbReference>
<evidence type="ECO:0000313" key="7">
    <source>
        <dbReference type="Proteomes" id="UP000294692"/>
    </source>
</evidence>
<dbReference type="InterPro" id="IPR018490">
    <property type="entry name" value="cNMP-bd_dom_sf"/>
</dbReference>
<dbReference type="InterPro" id="IPR050397">
    <property type="entry name" value="Env_Response_Regulators"/>
</dbReference>
<accession>A0A4R3VJA2</accession>
<organism evidence="6 7">
    <name type="scientific">Paracandidimonas soli</name>
    <dbReference type="NCBI Taxonomy" id="1917182"/>
    <lineage>
        <taxon>Bacteria</taxon>
        <taxon>Pseudomonadati</taxon>
        <taxon>Pseudomonadota</taxon>
        <taxon>Betaproteobacteria</taxon>
        <taxon>Burkholderiales</taxon>
        <taxon>Alcaligenaceae</taxon>
        <taxon>Paracandidimonas</taxon>
    </lineage>
</organism>
<name>A0A4R3VJA2_9BURK</name>
<evidence type="ECO:0000256" key="3">
    <source>
        <dbReference type="ARBA" id="ARBA00023163"/>
    </source>
</evidence>
<keyword evidence="2" id="KW-0238">DNA-binding</keyword>
<dbReference type="SUPFAM" id="SSF51206">
    <property type="entry name" value="cAMP-binding domain-like"/>
    <property type="match status" value="1"/>
</dbReference>
<dbReference type="PANTHER" id="PTHR24567">
    <property type="entry name" value="CRP FAMILY TRANSCRIPTIONAL REGULATORY PROTEIN"/>
    <property type="match status" value="1"/>
</dbReference>
<evidence type="ECO:0000259" key="5">
    <source>
        <dbReference type="PROSITE" id="PS51063"/>
    </source>
</evidence>
<dbReference type="RefSeq" id="WP_132473200.1">
    <property type="nucleotide sequence ID" value="NZ_JBEBWM010000056.1"/>
</dbReference>
<dbReference type="SUPFAM" id="SSF46785">
    <property type="entry name" value="Winged helix' DNA-binding domain"/>
    <property type="match status" value="1"/>
</dbReference>
<dbReference type="SMART" id="SM00419">
    <property type="entry name" value="HTH_CRP"/>
    <property type="match status" value="1"/>
</dbReference>
<protein>
    <submittedName>
        <fullName evidence="6">CRP-like cAMP-binding protein</fullName>
    </submittedName>
</protein>
<dbReference type="InterPro" id="IPR036390">
    <property type="entry name" value="WH_DNA-bd_sf"/>
</dbReference>
<comment type="caution">
    <text evidence="6">The sequence shown here is derived from an EMBL/GenBank/DDBJ whole genome shotgun (WGS) entry which is preliminary data.</text>
</comment>
<keyword evidence="3" id="KW-0804">Transcription</keyword>
<dbReference type="Gene3D" id="1.10.10.10">
    <property type="entry name" value="Winged helix-like DNA-binding domain superfamily/Winged helix DNA-binding domain"/>
    <property type="match status" value="1"/>
</dbReference>
<dbReference type="PANTHER" id="PTHR24567:SF28">
    <property type="entry name" value="LISTERIOLYSIN REGULATORY PROTEIN"/>
    <property type="match status" value="1"/>
</dbReference>
<dbReference type="AlphaFoldDB" id="A0A4R3VJA2"/>
<keyword evidence="7" id="KW-1185">Reference proteome</keyword>
<dbReference type="OrthoDB" id="7643467at2"/>
<evidence type="ECO:0000313" key="6">
    <source>
        <dbReference type="EMBL" id="TCV03075.1"/>
    </source>
</evidence>
<evidence type="ECO:0000256" key="2">
    <source>
        <dbReference type="ARBA" id="ARBA00023125"/>
    </source>
</evidence>
<dbReference type="PROSITE" id="PS51063">
    <property type="entry name" value="HTH_CRP_2"/>
    <property type="match status" value="1"/>
</dbReference>
<proteinExistence type="predicted"/>
<dbReference type="InterPro" id="IPR000595">
    <property type="entry name" value="cNMP-bd_dom"/>
</dbReference>
<dbReference type="Proteomes" id="UP000294692">
    <property type="component" value="Unassembled WGS sequence"/>
</dbReference>
<dbReference type="Pfam" id="PF00027">
    <property type="entry name" value="cNMP_binding"/>
    <property type="match status" value="1"/>
</dbReference>
<dbReference type="InterPro" id="IPR036388">
    <property type="entry name" value="WH-like_DNA-bd_sf"/>
</dbReference>
<dbReference type="CDD" id="cd00038">
    <property type="entry name" value="CAP_ED"/>
    <property type="match status" value="1"/>
</dbReference>
<feature type="domain" description="HTH crp-type" evidence="5">
    <location>
        <begin position="150"/>
        <end position="223"/>
    </location>
</feature>
<keyword evidence="1" id="KW-0805">Transcription regulation</keyword>
<sequence>MPAKTLHHSLLKPLDLFRSLSDAELDQALEHAQTHRLLPGDHAFKQGESASRFFVLLHGHLKVVQNTPDGEQIIVRYVNPGDIFGIAKAMRRPDYPASVYAVKESIALSWPSSEWERLLGSNPAFAANTLQTVGQRLQDAHTRIQELSTEEVEQRIARALLRLIDQSGSKTPEGVVIDFPITRQDIAEMTGTTLHTVSRLLSNWKDRGLVQSQRKRIVVCSVDELIRLAEKSSGAPATAGAAKENLKA</sequence>
<dbReference type="PROSITE" id="PS50042">
    <property type="entry name" value="CNMP_BINDING_3"/>
    <property type="match status" value="1"/>
</dbReference>
<dbReference type="GO" id="GO:0005829">
    <property type="term" value="C:cytosol"/>
    <property type="evidence" value="ECO:0007669"/>
    <property type="project" value="TreeGrafter"/>
</dbReference>
<evidence type="ECO:0000259" key="4">
    <source>
        <dbReference type="PROSITE" id="PS50042"/>
    </source>
</evidence>
<feature type="domain" description="Cyclic nucleotide-binding" evidence="4">
    <location>
        <begin position="16"/>
        <end position="136"/>
    </location>
</feature>
<dbReference type="GO" id="GO:0003700">
    <property type="term" value="F:DNA-binding transcription factor activity"/>
    <property type="evidence" value="ECO:0007669"/>
    <property type="project" value="TreeGrafter"/>
</dbReference>
<dbReference type="SMART" id="SM00100">
    <property type="entry name" value="cNMP"/>
    <property type="match status" value="1"/>
</dbReference>
<dbReference type="Pfam" id="PF13545">
    <property type="entry name" value="HTH_Crp_2"/>
    <property type="match status" value="1"/>
</dbReference>
<dbReference type="Gene3D" id="2.60.120.10">
    <property type="entry name" value="Jelly Rolls"/>
    <property type="match status" value="1"/>
</dbReference>
<evidence type="ECO:0000256" key="1">
    <source>
        <dbReference type="ARBA" id="ARBA00023015"/>
    </source>
</evidence>
<dbReference type="EMBL" id="SMBX01000001">
    <property type="protein sequence ID" value="TCV03075.1"/>
    <property type="molecule type" value="Genomic_DNA"/>
</dbReference>
<dbReference type="GO" id="GO:0003677">
    <property type="term" value="F:DNA binding"/>
    <property type="evidence" value="ECO:0007669"/>
    <property type="project" value="UniProtKB-KW"/>
</dbReference>